<name>A0ACC0VW26_9STRA</name>
<protein>
    <submittedName>
        <fullName evidence="1">Uncharacterized protein</fullName>
    </submittedName>
</protein>
<dbReference type="EMBL" id="CM047585">
    <property type="protein sequence ID" value="KAI9910674.1"/>
    <property type="molecule type" value="Genomic_DNA"/>
</dbReference>
<gene>
    <name evidence="1" type="ORF">PsorP6_010169</name>
</gene>
<evidence type="ECO:0000313" key="1">
    <source>
        <dbReference type="EMBL" id="KAI9910674.1"/>
    </source>
</evidence>
<sequence length="73" mass="8202">MDINDSLVLKRVYAKNFKRLKVELTEGSAHQKKMEYTADVHAMGLGGDAFFEVARKDRSCRISVDGLMLKGNP</sequence>
<organism evidence="1 2">
    <name type="scientific">Peronosclerospora sorghi</name>
    <dbReference type="NCBI Taxonomy" id="230839"/>
    <lineage>
        <taxon>Eukaryota</taxon>
        <taxon>Sar</taxon>
        <taxon>Stramenopiles</taxon>
        <taxon>Oomycota</taxon>
        <taxon>Peronosporomycetes</taxon>
        <taxon>Peronosporales</taxon>
        <taxon>Peronosporaceae</taxon>
        <taxon>Peronosclerospora</taxon>
    </lineage>
</organism>
<comment type="caution">
    <text evidence="1">The sequence shown here is derived from an EMBL/GenBank/DDBJ whole genome shotgun (WGS) entry which is preliminary data.</text>
</comment>
<keyword evidence="2" id="KW-1185">Reference proteome</keyword>
<proteinExistence type="predicted"/>
<reference evidence="1 2" key="1">
    <citation type="journal article" date="2022" name="bioRxiv">
        <title>The genome of the oomycete Peronosclerospora sorghi, a cosmopolitan pathogen of maize and sorghum, is inflated with dispersed pseudogenes.</title>
        <authorList>
            <person name="Fletcher K."/>
            <person name="Martin F."/>
            <person name="Isakeit T."/>
            <person name="Cavanaugh K."/>
            <person name="Magill C."/>
            <person name="Michelmore R."/>
        </authorList>
    </citation>
    <scope>NUCLEOTIDE SEQUENCE [LARGE SCALE GENOMIC DNA]</scope>
    <source>
        <strain evidence="1">P6</strain>
    </source>
</reference>
<dbReference type="Proteomes" id="UP001163321">
    <property type="component" value="Chromosome 6"/>
</dbReference>
<evidence type="ECO:0000313" key="2">
    <source>
        <dbReference type="Proteomes" id="UP001163321"/>
    </source>
</evidence>
<accession>A0ACC0VW26</accession>